<feature type="transmembrane region" description="Helical" evidence="1">
    <location>
        <begin position="50"/>
        <end position="67"/>
    </location>
</feature>
<dbReference type="PROSITE" id="PS50878">
    <property type="entry name" value="RT_POL"/>
    <property type="match status" value="1"/>
</dbReference>
<dbReference type="PANTHER" id="PTHR33116:SF86">
    <property type="entry name" value="REVERSE TRANSCRIPTASE DOMAIN-CONTAINING PROTEIN"/>
    <property type="match status" value="1"/>
</dbReference>
<gene>
    <name evidence="3" type="ORF">LIER_36750</name>
</gene>
<keyword evidence="4" id="KW-1185">Reference proteome</keyword>
<dbReference type="PANTHER" id="PTHR33116">
    <property type="entry name" value="REVERSE TRANSCRIPTASE ZINC-BINDING DOMAIN-CONTAINING PROTEIN-RELATED-RELATED"/>
    <property type="match status" value="1"/>
</dbReference>
<evidence type="ECO:0000256" key="1">
    <source>
        <dbReference type="SAM" id="Phobius"/>
    </source>
</evidence>
<keyword evidence="1" id="KW-0812">Transmembrane</keyword>
<feature type="transmembrane region" description="Helical" evidence="1">
    <location>
        <begin position="87"/>
        <end position="107"/>
    </location>
</feature>
<dbReference type="AlphaFoldDB" id="A0AAV3PAA8"/>
<dbReference type="Proteomes" id="UP001454036">
    <property type="component" value="Unassembled WGS sequence"/>
</dbReference>
<keyword evidence="1" id="KW-1133">Transmembrane helix</keyword>
<evidence type="ECO:0000313" key="4">
    <source>
        <dbReference type="Proteomes" id="UP001454036"/>
    </source>
</evidence>
<feature type="domain" description="Reverse transcriptase" evidence="2">
    <location>
        <begin position="1"/>
        <end position="203"/>
    </location>
</feature>
<accession>A0AAV3PAA8</accession>
<evidence type="ECO:0000313" key="3">
    <source>
        <dbReference type="EMBL" id="GAA0148554.1"/>
    </source>
</evidence>
<evidence type="ECO:0000259" key="2">
    <source>
        <dbReference type="PROSITE" id="PS50878"/>
    </source>
</evidence>
<dbReference type="Pfam" id="PF00078">
    <property type="entry name" value="RVT_1"/>
    <property type="match status" value="1"/>
</dbReference>
<keyword evidence="1" id="KW-0472">Membrane</keyword>
<dbReference type="EMBL" id="BAABME010017047">
    <property type="protein sequence ID" value="GAA0148554.1"/>
    <property type="molecule type" value="Genomic_DNA"/>
</dbReference>
<dbReference type="InterPro" id="IPR000477">
    <property type="entry name" value="RT_dom"/>
</dbReference>
<sequence>MYEVHHVVKKKRVGSHGFFSLKLDKEKAYDRVEWGYLKNIMITMGFPVKLVYLIMDFITSVSYSVLVNGERSRHIIPSRGLRQGYPLSLYLFILCTEGLIALINAAVARGEWNGVRIGRSGPMVSHMLFAYDSLLFARASVDQCGVIKQVLHHYEQELGQRVNYAKSAISLNPNVGSEVRQEICRVLDVDEVAGHDKYLGLPTFARKSKLKFFSSITGRVKSKVEGWLRLPKEEGGLGLRSLVNMNSALLTKQAWRLVEDPESTLVKAYKVRYFPDTNSWDAMIGCSPSFTWRSILQSREVLRRGCRWILGDGNTIRIWQDTWVQGDSVEKLISPAPLGFEHARVVVLIGIEGKR</sequence>
<name>A0AAV3PAA8_LITER</name>
<reference evidence="3 4" key="1">
    <citation type="submission" date="2024-01" db="EMBL/GenBank/DDBJ databases">
        <title>The complete chloroplast genome sequence of Lithospermum erythrorhizon: insights into the phylogenetic relationship among Boraginaceae species and the maternal lineages of purple gromwells.</title>
        <authorList>
            <person name="Okada T."/>
            <person name="Watanabe K."/>
        </authorList>
    </citation>
    <scope>NUCLEOTIDE SEQUENCE [LARGE SCALE GENOMIC DNA]</scope>
</reference>
<protein>
    <recommendedName>
        <fullName evidence="2">Reverse transcriptase domain-containing protein</fullName>
    </recommendedName>
</protein>
<organism evidence="3 4">
    <name type="scientific">Lithospermum erythrorhizon</name>
    <name type="common">Purple gromwell</name>
    <name type="synonym">Lithospermum officinale var. erythrorhizon</name>
    <dbReference type="NCBI Taxonomy" id="34254"/>
    <lineage>
        <taxon>Eukaryota</taxon>
        <taxon>Viridiplantae</taxon>
        <taxon>Streptophyta</taxon>
        <taxon>Embryophyta</taxon>
        <taxon>Tracheophyta</taxon>
        <taxon>Spermatophyta</taxon>
        <taxon>Magnoliopsida</taxon>
        <taxon>eudicotyledons</taxon>
        <taxon>Gunneridae</taxon>
        <taxon>Pentapetalae</taxon>
        <taxon>asterids</taxon>
        <taxon>lamiids</taxon>
        <taxon>Boraginales</taxon>
        <taxon>Boraginaceae</taxon>
        <taxon>Boraginoideae</taxon>
        <taxon>Lithospermeae</taxon>
        <taxon>Lithospermum</taxon>
    </lineage>
</organism>
<proteinExistence type="predicted"/>
<comment type="caution">
    <text evidence="3">The sequence shown here is derived from an EMBL/GenBank/DDBJ whole genome shotgun (WGS) entry which is preliminary data.</text>
</comment>